<dbReference type="InterPro" id="IPR029063">
    <property type="entry name" value="SAM-dependent_MTases_sf"/>
</dbReference>
<sequence>MSENDFFAPLLQAIANIIISRQARKESLMILDMGCGEGSHLSALSDRISFELGKSVTAAGIDISKEGILTASKNFDDKIWAVADLADTPFQDRQFDVILSIFSPSNYAECSRLLNEGGLMIKVLPQRDYLKELRQYFFADTEKHTYSNTGMIDRFIQNHQVVNQERLRYTKNLSQPALESLVQMTPLTWSSSKEKINQFLQKESADITVDADILVGSKQM</sequence>
<accession>A0ABN3ZJH7</accession>
<name>A0ABN3ZJH7_BACA1</name>
<dbReference type="GO" id="GO:0032259">
    <property type="term" value="P:methylation"/>
    <property type="evidence" value="ECO:0007669"/>
    <property type="project" value="UniProtKB-KW"/>
</dbReference>
<dbReference type="Pfam" id="PF13649">
    <property type="entry name" value="Methyltransf_25"/>
    <property type="match status" value="1"/>
</dbReference>
<proteinExistence type="predicted"/>
<keyword evidence="3" id="KW-1185">Reference proteome</keyword>
<gene>
    <name evidence="2" type="ordered locus">BATR1942_17525</name>
</gene>
<dbReference type="InterPro" id="IPR052939">
    <property type="entry name" value="23S_rRNA_MeTrnsfrase_RlmA"/>
</dbReference>
<feature type="domain" description="Methyltransferase" evidence="1">
    <location>
        <begin position="30"/>
        <end position="118"/>
    </location>
</feature>
<keyword evidence="2" id="KW-0489">Methyltransferase</keyword>
<protein>
    <submittedName>
        <fullName evidence="2">Ribosomal RNA methyltransferase</fullName>
    </submittedName>
</protein>
<reference evidence="2 3" key="1">
    <citation type="journal article" date="2011" name="Front. Microbiol.">
        <title>Genomic signatures of strain selection and enhancement in Bacillus atrophaeus var. globigii, a historical biowarfare simulant.</title>
        <authorList>
            <person name="Gibbons H.S."/>
            <person name="Broomall S.M."/>
            <person name="McNew L.A."/>
            <person name="Daligault H."/>
            <person name="Chapman C."/>
            <person name="Bruce D."/>
            <person name="Karavis M."/>
            <person name="Krepps M."/>
            <person name="McGregor P.A."/>
            <person name="Hong C."/>
            <person name="Park K.H."/>
            <person name="Akmal A."/>
            <person name="Feldman A."/>
            <person name="Lin J.S."/>
            <person name="Chang W.E."/>
            <person name="Higgs B.W."/>
            <person name="Demirev P."/>
            <person name="Lindquist J."/>
            <person name="Liem A."/>
            <person name="Fochler E."/>
            <person name="Read T.D."/>
            <person name="Tapia R."/>
            <person name="Johnson S."/>
            <person name="Bishop-Lilly K.A."/>
            <person name="Detter C."/>
            <person name="Han C."/>
            <person name="Sozhamannan S."/>
            <person name="Rosenzweig C.N."/>
            <person name="Skowronski E.W."/>
        </authorList>
    </citation>
    <scope>NUCLEOTIDE SEQUENCE [LARGE SCALE GENOMIC DNA]</scope>
    <source>
        <strain evidence="2 3">1942</strain>
    </source>
</reference>
<organism evidence="2 3">
    <name type="scientific">Bacillus atrophaeus (strain 1942)</name>
    <dbReference type="NCBI Taxonomy" id="720555"/>
    <lineage>
        <taxon>Bacteria</taxon>
        <taxon>Bacillati</taxon>
        <taxon>Bacillota</taxon>
        <taxon>Bacilli</taxon>
        <taxon>Bacillales</taxon>
        <taxon>Bacillaceae</taxon>
        <taxon>Bacillus</taxon>
    </lineage>
</organism>
<dbReference type="PANTHER" id="PTHR43460">
    <property type="entry name" value="METHYLTRANSFERASE"/>
    <property type="match status" value="1"/>
</dbReference>
<dbReference type="Gene3D" id="3.40.50.150">
    <property type="entry name" value="Vaccinia Virus protein VP39"/>
    <property type="match status" value="1"/>
</dbReference>
<dbReference type="Proteomes" id="UP000006867">
    <property type="component" value="Chromosome"/>
</dbReference>
<dbReference type="CDD" id="cd02440">
    <property type="entry name" value="AdoMet_MTases"/>
    <property type="match status" value="1"/>
</dbReference>
<evidence type="ECO:0000259" key="1">
    <source>
        <dbReference type="Pfam" id="PF13649"/>
    </source>
</evidence>
<dbReference type="InterPro" id="IPR041698">
    <property type="entry name" value="Methyltransf_25"/>
</dbReference>
<dbReference type="SUPFAM" id="SSF53335">
    <property type="entry name" value="S-adenosyl-L-methionine-dependent methyltransferases"/>
    <property type="match status" value="1"/>
</dbReference>
<keyword evidence="2" id="KW-0808">Transferase</keyword>
<evidence type="ECO:0000313" key="3">
    <source>
        <dbReference type="Proteomes" id="UP000006867"/>
    </source>
</evidence>
<dbReference type="PANTHER" id="PTHR43460:SF1">
    <property type="entry name" value="METHYLTRANSFERASE TYPE 11 DOMAIN-CONTAINING PROTEIN"/>
    <property type="match status" value="1"/>
</dbReference>
<dbReference type="GO" id="GO:0008168">
    <property type="term" value="F:methyltransferase activity"/>
    <property type="evidence" value="ECO:0007669"/>
    <property type="project" value="UniProtKB-KW"/>
</dbReference>
<evidence type="ECO:0000313" key="2">
    <source>
        <dbReference type="EMBL" id="ADP34422.1"/>
    </source>
</evidence>
<dbReference type="EMBL" id="CP002207">
    <property type="protein sequence ID" value="ADP34422.1"/>
    <property type="molecule type" value="Genomic_DNA"/>
</dbReference>